<name>A0A4Q7LGN8_9BURK</name>
<dbReference type="InterPro" id="IPR003439">
    <property type="entry name" value="ABC_transporter-like_ATP-bd"/>
</dbReference>
<evidence type="ECO:0000313" key="10">
    <source>
        <dbReference type="Proteomes" id="UP000293433"/>
    </source>
</evidence>
<comment type="subcellular location">
    <subcellularLocation>
        <location evidence="1">Cell inner membrane</location>
        <topology evidence="1">Peripheral membrane protein</topology>
    </subcellularLocation>
</comment>
<gene>
    <name evidence="9" type="ORF">EV685_3022</name>
</gene>
<dbReference type="Gene3D" id="3.40.50.300">
    <property type="entry name" value="P-loop containing nucleotide triphosphate hydrolases"/>
    <property type="match status" value="1"/>
</dbReference>
<dbReference type="SUPFAM" id="SSF52540">
    <property type="entry name" value="P-loop containing nucleoside triphosphate hydrolases"/>
    <property type="match status" value="1"/>
</dbReference>
<dbReference type="InterPro" id="IPR003593">
    <property type="entry name" value="AAA+_ATPase"/>
</dbReference>
<dbReference type="FunFam" id="3.40.50.300:FF:000016">
    <property type="entry name" value="Oligopeptide ABC transporter ATP-binding component"/>
    <property type="match status" value="1"/>
</dbReference>
<dbReference type="Pfam" id="PF08352">
    <property type="entry name" value="oligo_HPY"/>
    <property type="match status" value="1"/>
</dbReference>
<dbReference type="Proteomes" id="UP000293433">
    <property type="component" value="Unassembled WGS sequence"/>
</dbReference>
<dbReference type="PROSITE" id="PS00211">
    <property type="entry name" value="ABC_TRANSPORTER_1"/>
    <property type="match status" value="1"/>
</dbReference>
<protein>
    <submittedName>
        <fullName evidence="9">Peptide/nickel transport system ATP-binding protein</fullName>
    </submittedName>
</protein>
<proteinExistence type="inferred from homology"/>
<dbReference type="InterPro" id="IPR013563">
    <property type="entry name" value="Oligopep_ABC_C"/>
</dbReference>
<evidence type="ECO:0000256" key="1">
    <source>
        <dbReference type="ARBA" id="ARBA00004417"/>
    </source>
</evidence>
<evidence type="ECO:0000256" key="2">
    <source>
        <dbReference type="ARBA" id="ARBA00005417"/>
    </source>
</evidence>
<dbReference type="GO" id="GO:0015833">
    <property type="term" value="P:peptide transport"/>
    <property type="evidence" value="ECO:0007669"/>
    <property type="project" value="InterPro"/>
</dbReference>
<accession>A0A4Q7LGN8</accession>
<dbReference type="NCBIfam" id="TIGR01727">
    <property type="entry name" value="oligo_HPY"/>
    <property type="match status" value="1"/>
</dbReference>
<dbReference type="GO" id="GO:0016887">
    <property type="term" value="F:ATP hydrolysis activity"/>
    <property type="evidence" value="ECO:0007669"/>
    <property type="project" value="InterPro"/>
</dbReference>
<dbReference type="GO" id="GO:0005524">
    <property type="term" value="F:ATP binding"/>
    <property type="evidence" value="ECO:0007669"/>
    <property type="project" value="UniProtKB-KW"/>
</dbReference>
<dbReference type="GO" id="GO:0005886">
    <property type="term" value="C:plasma membrane"/>
    <property type="evidence" value="ECO:0007669"/>
    <property type="project" value="UniProtKB-SubCell"/>
</dbReference>
<dbReference type="PROSITE" id="PS50893">
    <property type="entry name" value="ABC_TRANSPORTER_2"/>
    <property type="match status" value="1"/>
</dbReference>
<evidence type="ECO:0000259" key="8">
    <source>
        <dbReference type="PROSITE" id="PS50893"/>
    </source>
</evidence>
<keyword evidence="5" id="KW-0547">Nucleotide-binding</keyword>
<evidence type="ECO:0000313" key="9">
    <source>
        <dbReference type="EMBL" id="RZS53394.1"/>
    </source>
</evidence>
<dbReference type="EMBL" id="SGWV01000010">
    <property type="protein sequence ID" value="RZS53394.1"/>
    <property type="molecule type" value="Genomic_DNA"/>
</dbReference>
<comment type="caution">
    <text evidence="9">The sequence shown here is derived from an EMBL/GenBank/DDBJ whole genome shotgun (WGS) entry which is preliminary data.</text>
</comment>
<dbReference type="InterPro" id="IPR027417">
    <property type="entry name" value="P-loop_NTPase"/>
</dbReference>
<dbReference type="Pfam" id="PF00005">
    <property type="entry name" value="ABC_tran"/>
    <property type="match status" value="1"/>
</dbReference>
<keyword evidence="10" id="KW-1185">Reference proteome</keyword>
<keyword evidence="6 9" id="KW-0067">ATP-binding</keyword>
<comment type="similarity">
    <text evidence="2">Belongs to the ABC transporter superfamily.</text>
</comment>
<keyword evidence="7" id="KW-0472">Membrane</keyword>
<sequence length="334" mass="35809">MSVRDLTAGGLSVRGLSVHFETPEGTVEALDHVSLDIEPGKTLGLVGESGSGKSALASAIVGMVAGPAGRVVSGEVFWQGRDLLKLGPKDLRTVRGREIAWILQDPATALNPVRRIGDQVGEAARWHLQLSRSQTRARALSWLARVHLSDPERLADAYPHQLSGGMRQRALIAAALACGPQLLIADEPTSTLDVSVQAGILELLRDMRRDLGLSMLLITHALPVVAQMSDRIVVLYAGRVAEEADTQRLFFGARHPYTRAMIEAVPRPEPGRARQVQMTGIAGQAPSLIGPAGGCRYADRCASVHARCHAEAPPLREVGPSHRVACWAVEGDVR</sequence>
<evidence type="ECO:0000256" key="6">
    <source>
        <dbReference type="ARBA" id="ARBA00022840"/>
    </source>
</evidence>
<keyword evidence="4" id="KW-1003">Cell membrane</keyword>
<dbReference type="PANTHER" id="PTHR43297">
    <property type="entry name" value="OLIGOPEPTIDE TRANSPORT ATP-BINDING PROTEIN APPD"/>
    <property type="match status" value="1"/>
</dbReference>
<dbReference type="InterPro" id="IPR017871">
    <property type="entry name" value="ABC_transporter-like_CS"/>
</dbReference>
<dbReference type="InterPro" id="IPR050388">
    <property type="entry name" value="ABC_Ni/Peptide_Import"/>
</dbReference>
<dbReference type="SMART" id="SM00382">
    <property type="entry name" value="AAA"/>
    <property type="match status" value="1"/>
</dbReference>
<organism evidence="9 10">
    <name type="scientific">Sphaerotilus mobilis</name>
    <dbReference type="NCBI Taxonomy" id="47994"/>
    <lineage>
        <taxon>Bacteria</taxon>
        <taxon>Pseudomonadati</taxon>
        <taxon>Pseudomonadota</taxon>
        <taxon>Betaproteobacteria</taxon>
        <taxon>Burkholderiales</taxon>
        <taxon>Sphaerotilaceae</taxon>
        <taxon>Sphaerotilus</taxon>
    </lineage>
</organism>
<reference evidence="9 10" key="1">
    <citation type="submission" date="2019-02" db="EMBL/GenBank/DDBJ databases">
        <title>Genomic Encyclopedia of Type Strains, Phase IV (KMG-IV): sequencing the most valuable type-strain genomes for metagenomic binning, comparative biology and taxonomic classification.</title>
        <authorList>
            <person name="Goeker M."/>
        </authorList>
    </citation>
    <scope>NUCLEOTIDE SEQUENCE [LARGE SCALE GENOMIC DNA]</scope>
    <source>
        <strain evidence="9 10">DSM 10617</strain>
    </source>
</reference>
<evidence type="ECO:0000256" key="4">
    <source>
        <dbReference type="ARBA" id="ARBA00022475"/>
    </source>
</evidence>
<dbReference type="GO" id="GO:0055085">
    <property type="term" value="P:transmembrane transport"/>
    <property type="evidence" value="ECO:0007669"/>
    <property type="project" value="UniProtKB-ARBA"/>
</dbReference>
<evidence type="ECO:0000256" key="7">
    <source>
        <dbReference type="ARBA" id="ARBA00023136"/>
    </source>
</evidence>
<dbReference type="CDD" id="cd03257">
    <property type="entry name" value="ABC_NikE_OppD_transporters"/>
    <property type="match status" value="1"/>
</dbReference>
<dbReference type="AlphaFoldDB" id="A0A4Q7LGN8"/>
<evidence type="ECO:0000256" key="5">
    <source>
        <dbReference type="ARBA" id="ARBA00022741"/>
    </source>
</evidence>
<feature type="domain" description="ABC transporter" evidence="8">
    <location>
        <begin position="13"/>
        <end position="262"/>
    </location>
</feature>
<evidence type="ECO:0000256" key="3">
    <source>
        <dbReference type="ARBA" id="ARBA00022448"/>
    </source>
</evidence>
<dbReference type="RefSeq" id="WP_165396815.1">
    <property type="nucleotide sequence ID" value="NZ_SGWV01000010.1"/>
</dbReference>
<dbReference type="PANTHER" id="PTHR43297:SF2">
    <property type="entry name" value="DIPEPTIDE TRANSPORT ATP-BINDING PROTEIN DPPD"/>
    <property type="match status" value="1"/>
</dbReference>
<keyword evidence="3" id="KW-0813">Transport</keyword>